<dbReference type="GeneID" id="110745086"/>
<feature type="compositionally biased region" description="Basic and acidic residues" evidence="2">
    <location>
        <begin position="51"/>
        <end position="62"/>
    </location>
</feature>
<feature type="compositionally biased region" description="Polar residues" evidence="2">
    <location>
        <begin position="1"/>
        <end position="10"/>
    </location>
</feature>
<feature type="region of interest" description="Disordered" evidence="2">
    <location>
        <begin position="170"/>
        <end position="189"/>
    </location>
</feature>
<dbReference type="RefSeq" id="XP_021800857.1">
    <property type="nucleotide sequence ID" value="XM_021945165.1"/>
</dbReference>
<dbReference type="KEGG" id="pavi:110745086"/>
<gene>
    <name evidence="4" type="primary">LOC110745086</name>
</gene>
<dbReference type="AlphaFoldDB" id="A0A6P5RDG8"/>
<feature type="region of interest" description="Disordered" evidence="2">
    <location>
        <begin position="607"/>
        <end position="639"/>
    </location>
</feature>
<keyword evidence="1" id="KW-0175">Coiled coil</keyword>
<proteinExistence type="predicted"/>
<dbReference type="Proteomes" id="UP000515124">
    <property type="component" value="Unplaced"/>
</dbReference>
<evidence type="ECO:0000313" key="3">
    <source>
        <dbReference type="Proteomes" id="UP000515124"/>
    </source>
</evidence>
<evidence type="ECO:0000313" key="4">
    <source>
        <dbReference type="RefSeq" id="XP_021800857.1"/>
    </source>
</evidence>
<feature type="region of interest" description="Disordered" evidence="2">
    <location>
        <begin position="322"/>
        <end position="361"/>
    </location>
</feature>
<feature type="coiled-coil region" evidence="1">
    <location>
        <begin position="484"/>
        <end position="518"/>
    </location>
</feature>
<feature type="region of interest" description="Disordered" evidence="2">
    <location>
        <begin position="279"/>
        <end position="298"/>
    </location>
</feature>
<name>A0A6P5RDG8_PRUAV</name>
<evidence type="ECO:0000256" key="2">
    <source>
        <dbReference type="SAM" id="MobiDB-lite"/>
    </source>
</evidence>
<keyword evidence="3" id="KW-1185">Reference proteome</keyword>
<feature type="compositionally biased region" description="Basic and acidic residues" evidence="2">
    <location>
        <begin position="95"/>
        <end position="104"/>
    </location>
</feature>
<organism evidence="3 4">
    <name type="scientific">Prunus avium</name>
    <name type="common">Cherry</name>
    <name type="synonym">Cerasus avium</name>
    <dbReference type="NCBI Taxonomy" id="42229"/>
    <lineage>
        <taxon>Eukaryota</taxon>
        <taxon>Viridiplantae</taxon>
        <taxon>Streptophyta</taxon>
        <taxon>Embryophyta</taxon>
        <taxon>Tracheophyta</taxon>
        <taxon>Spermatophyta</taxon>
        <taxon>Magnoliopsida</taxon>
        <taxon>eudicotyledons</taxon>
        <taxon>Gunneridae</taxon>
        <taxon>Pentapetalae</taxon>
        <taxon>rosids</taxon>
        <taxon>fabids</taxon>
        <taxon>Rosales</taxon>
        <taxon>Rosaceae</taxon>
        <taxon>Amygdaloideae</taxon>
        <taxon>Amygdaleae</taxon>
        <taxon>Prunus</taxon>
    </lineage>
</organism>
<evidence type="ECO:0000256" key="1">
    <source>
        <dbReference type="SAM" id="Coils"/>
    </source>
</evidence>
<protein>
    <submittedName>
        <fullName evidence="4">Uncharacterized protein LOC110745086</fullName>
    </submittedName>
</protein>
<feature type="region of interest" description="Disordered" evidence="2">
    <location>
        <begin position="1"/>
        <end position="104"/>
    </location>
</feature>
<sequence length="639" mass="68053">MSSRSDMSESQETRSRGSASGGDREDDVVEQMFEAADLMGEDMPIGLGGKFEYRRVGGDSRGEVSTADQGDWEVAEHGHLGGAEQGDSVGAEQGDVGRESGVREEVNVVVPGSSGGIDSNVMGEEIEVGWSADEHPSSITTQQLQRLREEYSIPSSRATLHLKRPGNRIGSTLLGHGSSPKVPSRGNSEFRGGSECQVWFGVADPSPHRVFSLPLLELERADLSSTEQEQVEKVLALPSIERSADVLLAREGLSDSIGMGPNRNDPNMKARLMKIAKETVKGSAGGSQPPRTVGSPHMTVARSQGAGVVAIPARVGQKRVAEEISLPDLGKRRAEGEPKTNKGKRPVSSAAPESGKSASVDSVCGPLEPWVDGELALRAFQQEAKRVLRVEVVKSMFTENMGYSGMTMSALEDQLKATFKLFVAAQNVAAHRDFDRGKRDEHAVTTAELKRTIVEKTKVEEELLVVQGRLDAETKKNAELLLSVNKLTDDKHSLGAELSKSQEELGEANRKIEAFASELRTCCDNAVKDYVGSAEYQEILAAQRVEGYFDLIQKVGENYPSLDWNFLGHEVEEAEAGAHQGGGADLVMGSGSGSVIQVAELRGQGGSGVARVSTEPAAGPDVPIGASGPSAIADSAANV</sequence>
<accession>A0A6P5RDG8</accession>
<feature type="compositionally biased region" description="Basic and acidic residues" evidence="2">
    <location>
        <begin position="329"/>
        <end position="340"/>
    </location>
</feature>
<reference evidence="4" key="1">
    <citation type="submission" date="2025-08" db="UniProtKB">
        <authorList>
            <consortium name="RefSeq"/>
        </authorList>
    </citation>
    <scope>IDENTIFICATION</scope>
</reference>